<dbReference type="EMBL" id="BT142680">
    <property type="protein sequence ID" value="AFK42474.1"/>
    <property type="molecule type" value="mRNA"/>
</dbReference>
<organism evidence="1">
    <name type="scientific">Medicago truncatula</name>
    <name type="common">Barrel medic</name>
    <name type="synonym">Medicago tribuloides</name>
    <dbReference type="NCBI Taxonomy" id="3880"/>
    <lineage>
        <taxon>Eukaryota</taxon>
        <taxon>Viridiplantae</taxon>
        <taxon>Streptophyta</taxon>
        <taxon>Embryophyta</taxon>
        <taxon>Tracheophyta</taxon>
        <taxon>Spermatophyta</taxon>
        <taxon>Magnoliopsida</taxon>
        <taxon>eudicotyledons</taxon>
        <taxon>Gunneridae</taxon>
        <taxon>Pentapetalae</taxon>
        <taxon>rosids</taxon>
        <taxon>fabids</taxon>
        <taxon>Fabales</taxon>
        <taxon>Fabaceae</taxon>
        <taxon>Papilionoideae</taxon>
        <taxon>50 kb inversion clade</taxon>
        <taxon>NPAAA clade</taxon>
        <taxon>Hologalegina</taxon>
        <taxon>IRL clade</taxon>
        <taxon>Trifolieae</taxon>
        <taxon>Medicago</taxon>
    </lineage>
</organism>
<proteinExistence type="evidence at transcript level"/>
<name>I3SQD2_MEDTR</name>
<evidence type="ECO:0000313" key="1">
    <source>
        <dbReference type="EMBL" id="AFK42474.1"/>
    </source>
</evidence>
<dbReference type="AlphaFoldDB" id="I3SQD2"/>
<sequence>MILDNHKMLVHTVEAAKPLVEPSYMMTNI</sequence>
<reference evidence="1" key="1">
    <citation type="submission" date="2012-05" db="EMBL/GenBank/DDBJ databases">
        <authorList>
            <person name="Krishnakumar V."/>
            <person name="Cheung F."/>
            <person name="Xiao Y."/>
            <person name="Chan A."/>
            <person name="Moskal W.A."/>
            <person name="Town C.D."/>
        </authorList>
    </citation>
    <scope>NUCLEOTIDE SEQUENCE</scope>
</reference>
<protein>
    <submittedName>
        <fullName evidence="1">Uncharacterized protein</fullName>
    </submittedName>
</protein>
<accession>I3SQD2</accession>